<dbReference type="EMBL" id="QXBN01000008">
    <property type="protein sequence ID" value="RIT39487.1"/>
    <property type="molecule type" value="Genomic_DNA"/>
</dbReference>
<gene>
    <name evidence="1" type="ORF">D2E76_12145</name>
</gene>
<accession>A0ABD7HPE3</accession>
<evidence type="ECO:0000313" key="1">
    <source>
        <dbReference type="EMBL" id="RIT39487.1"/>
    </source>
</evidence>
<reference evidence="1 2" key="1">
    <citation type="submission" date="2018-08" db="EMBL/GenBank/DDBJ databases">
        <title>Linezolid Resistance in Mycobacterium abscessus: MIC Distribution and Comprehensive Investigation of Resistance Mechanisms.</title>
        <authorList>
            <person name="Ye M."/>
            <person name="Xu L."/>
            <person name="Zou Y."/>
            <person name="Li B."/>
            <person name="Guo Q."/>
            <person name="Zhang Y."/>
            <person name="Zhan M."/>
            <person name="Xu B."/>
            <person name="Yu F."/>
            <person name="Zhang Z."/>
            <person name="Chu H."/>
        </authorList>
    </citation>
    <scope>NUCLEOTIDE SEQUENCE [LARGE SCALE GENOMIC DNA]</scope>
    <source>
        <strain evidence="1 2">G143</strain>
    </source>
</reference>
<dbReference type="Gene3D" id="3.40.830.10">
    <property type="entry name" value="LigB-like"/>
    <property type="match status" value="1"/>
</dbReference>
<dbReference type="AlphaFoldDB" id="A0ABD7HPE3"/>
<name>A0ABD7HPE3_9MYCO</name>
<sequence length="230" mass="24048">MNLSIAICPSTPLLVPELGGEAAAETGELRAASVTVARSLPAQWIAIGVGDGQYHADMSGTFAGYGADVRVSLSDRMGKSLSDRMGKPAQLPLPVLIAGWLRSRAEADEAEVRLVGPTTDALAFGRALRGEIERRPVPPGVLIVADGANTLTDKAPGGYRPDAEAAQRAVVDALTRGDAASLRHLPDAITGRPAYQVLAGLVDSDVVEARCLYRGSPYGVGYFAGIWRVS</sequence>
<dbReference type="Proteomes" id="UP000284557">
    <property type="component" value="Unassembled WGS sequence"/>
</dbReference>
<evidence type="ECO:0000313" key="2">
    <source>
        <dbReference type="Proteomes" id="UP000284557"/>
    </source>
</evidence>
<dbReference type="SUPFAM" id="SSF53213">
    <property type="entry name" value="LigB-like"/>
    <property type="match status" value="1"/>
</dbReference>
<comment type="caution">
    <text evidence="1">The sequence shown here is derived from an EMBL/GenBank/DDBJ whole genome shotgun (WGS) entry which is preliminary data.</text>
</comment>
<protein>
    <submittedName>
        <fullName evidence="1">Uncharacterized protein</fullName>
    </submittedName>
</protein>
<organism evidence="1 2">
    <name type="scientific">Mycobacteroides abscessus</name>
    <dbReference type="NCBI Taxonomy" id="36809"/>
    <lineage>
        <taxon>Bacteria</taxon>
        <taxon>Bacillati</taxon>
        <taxon>Actinomycetota</taxon>
        <taxon>Actinomycetes</taxon>
        <taxon>Mycobacteriales</taxon>
        <taxon>Mycobacteriaceae</taxon>
        <taxon>Mycobacteroides</taxon>
    </lineage>
</organism>
<dbReference type="RefSeq" id="WP_100463264.1">
    <property type="nucleotide sequence ID" value="NZ_CP029076.1"/>
</dbReference>
<proteinExistence type="predicted"/>